<dbReference type="RefSeq" id="WP_142218771.1">
    <property type="nucleotide sequence ID" value="NZ_JBPJFI010000001.1"/>
</dbReference>
<organism evidence="1 2">
    <name type="scientific">Streptomyces puniciscabiei</name>
    <dbReference type="NCBI Taxonomy" id="164348"/>
    <lineage>
        <taxon>Bacteria</taxon>
        <taxon>Bacillati</taxon>
        <taxon>Actinomycetota</taxon>
        <taxon>Actinomycetes</taxon>
        <taxon>Kitasatosporales</taxon>
        <taxon>Streptomycetaceae</taxon>
        <taxon>Streptomyces</taxon>
    </lineage>
</organism>
<accession>A0A542UH80</accession>
<dbReference type="AlphaFoldDB" id="A0A542UH80"/>
<evidence type="ECO:0000313" key="1">
    <source>
        <dbReference type="EMBL" id="TQK98429.1"/>
    </source>
</evidence>
<dbReference type="EMBL" id="VFNX01000001">
    <property type="protein sequence ID" value="TQK98429.1"/>
    <property type="molecule type" value="Genomic_DNA"/>
</dbReference>
<proteinExistence type="predicted"/>
<protein>
    <submittedName>
        <fullName evidence="1">Uncharacterized protein</fullName>
    </submittedName>
</protein>
<dbReference type="Proteomes" id="UP000318103">
    <property type="component" value="Unassembled WGS sequence"/>
</dbReference>
<sequence>MSKEFIAGNARRIVAAVGAALTIVVSPVFAGSAFAAGSGDKASVSVGIQAHVNGWQLESMDVNGWQ</sequence>
<name>A0A542UH80_9ACTN</name>
<reference evidence="1 2" key="1">
    <citation type="submission" date="2019-06" db="EMBL/GenBank/DDBJ databases">
        <title>Sequencing the genomes of 1000 actinobacteria strains.</title>
        <authorList>
            <person name="Klenk H.-P."/>
        </authorList>
    </citation>
    <scope>NUCLEOTIDE SEQUENCE [LARGE SCALE GENOMIC DNA]</scope>
    <source>
        <strain evidence="1 2">DSM 41929</strain>
    </source>
</reference>
<keyword evidence="2" id="KW-1185">Reference proteome</keyword>
<evidence type="ECO:0000313" key="2">
    <source>
        <dbReference type="Proteomes" id="UP000318103"/>
    </source>
</evidence>
<comment type="caution">
    <text evidence="1">The sequence shown here is derived from an EMBL/GenBank/DDBJ whole genome shotgun (WGS) entry which is preliminary data.</text>
</comment>
<gene>
    <name evidence="1" type="ORF">FB563_3455</name>
</gene>